<reference evidence="1 2" key="2">
    <citation type="journal article" date="2022" name="Mol. Ecol. Resour.">
        <title>The genomes of chicory, endive, great burdock and yacon provide insights into Asteraceae paleo-polyploidization history and plant inulin production.</title>
        <authorList>
            <person name="Fan W."/>
            <person name="Wang S."/>
            <person name="Wang H."/>
            <person name="Wang A."/>
            <person name="Jiang F."/>
            <person name="Liu H."/>
            <person name="Zhao H."/>
            <person name="Xu D."/>
            <person name="Zhang Y."/>
        </authorList>
    </citation>
    <scope>NUCLEOTIDE SEQUENCE [LARGE SCALE GENOMIC DNA]</scope>
    <source>
        <strain evidence="2">cv. Punajuju</strain>
        <tissue evidence="1">Leaves</tissue>
    </source>
</reference>
<protein>
    <submittedName>
        <fullName evidence="1">Uncharacterized protein</fullName>
    </submittedName>
</protein>
<evidence type="ECO:0000313" key="1">
    <source>
        <dbReference type="EMBL" id="KAI3720504.1"/>
    </source>
</evidence>
<reference evidence="2" key="1">
    <citation type="journal article" date="2022" name="Mol. Ecol. Resour.">
        <title>The genomes of chicory, endive, great burdock and yacon provide insights into Asteraceae palaeo-polyploidization history and plant inulin production.</title>
        <authorList>
            <person name="Fan W."/>
            <person name="Wang S."/>
            <person name="Wang H."/>
            <person name="Wang A."/>
            <person name="Jiang F."/>
            <person name="Liu H."/>
            <person name="Zhao H."/>
            <person name="Xu D."/>
            <person name="Zhang Y."/>
        </authorList>
    </citation>
    <scope>NUCLEOTIDE SEQUENCE [LARGE SCALE GENOMIC DNA]</scope>
    <source>
        <strain evidence="2">cv. Punajuju</strain>
    </source>
</reference>
<keyword evidence="2" id="KW-1185">Reference proteome</keyword>
<sequence length="113" mass="13388">MDQDFSNFIQVHNHNTIFLQWKQTSFGFDLNLAEEILGQGPTSCTCDILMMEVNMEPAKMNEKELNREEKVDLMYEELMMIRETNRRFERKFTVLKWFSLAAAAVVVARWLFS</sequence>
<dbReference type="Proteomes" id="UP001055811">
    <property type="component" value="Linkage Group LG06"/>
</dbReference>
<comment type="caution">
    <text evidence="1">The sequence shown here is derived from an EMBL/GenBank/DDBJ whole genome shotgun (WGS) entry which is preliminary data.</text>
</comment>
<name>A0ACB9BF00_CICIN</name>
<dbReference type="EMBL" id="CM042014">
    <property type="protein sequence ID" value="KAI3720504.1"/>
    <property type="molecule type" value="Genomic_DNA"/>
</dbReference>
<evidence type="ECO:0000313" key="2">
    <source>
        <dbReference type="Proteomes" id="UP001055811"/>
    </source>
</evidence>
<proteinExistence type="predicted"/>
<accession>A0ACB9BF00</accession>
<organism evidence="1 2">
    <name type="scientific">Cichorium intybus</name>
    <name type="common">Chicory</name>
    <dbReference type="NCBI Taxonomy" id="13427"/>
    <lineage>
        <taxon>Eukaryota</taxon>
        <taxon>Viridiplantae</taxon>
        <taxon>Streptophyta</taxon>
        <taxon>Embryophyta</taxon>
        <taxon>Tracheophyta</taxon>
        <taxon>Spermatophyta</taxon>
        <taxon>Magnoliopsida</taxon>
        <taxon>eudicotyledons</taxon>
        <taxon>Gunneridae</taxon>
        <taxon>Pentapetalae</taxon>
        <taxon>asterids</taxon>
        <taxon>campanulids</taxon>
        <taxon>Asterales</taxon>
        <taxon>Asteraceae</taxon>
        <taxon>Cichorioideae</taxon>
        <taxon>Cichorieae</taxon>
        <taxon>Cichoriinae</taxon>
        <taxon>Cichorium</taxon>
    </lineage>
</organism>
<gene>
    <name evidence="1" type="ORF">L2E82_31491</name>
</gene>